<dbReference type="InterPro" id="IPR003018">
    <property type="entry name" value="GAF"/>
</dbReference>
<organism evidence="3 4">
    <name type="scientific">Aliidiomarina sanyensis</name>
    <dbReference type="NCBI Taxonomy" id="1249555"/>
    <lineage>
        <taxon>Bacteria</taxon>
        <taxon>Pseudomonadati</taxon>
        <taxon>Pseudomonadota</taxon>
        <taxon>Gammaproteobacteria</taxon>
        <taxon>Alteromonadales</taxon>
        <taxon>Idiomarinaceae</taxon>
        <taxon>Aliidiomarina</taxon>
    </lineage>
</organism>
<dbReference type="PANTHER" id="PTHR21021:SF15">
    <property type="entry name" value="FREE METHIONINE-R-SULFOXIDE REDUCTASE"/>
    <property type="match status" value="1"/>
</dbReference>
<comment type="caution">
    <text evidence="3">The sequence shown here is derived from an EMBL/GenBank/DDBJ whole genome shotgun (WGS) entry which is preliminary data.</text>
</comment>
<protein>
    <submittedName>
        <fullName evidence="3">GAF domain-containing protein</fullName>
    </submittedName>
</protein>
<reference evidence="3 4" key="1">
    <citation type="journal article" date="2011" name="Front. Microbiol.">
        <title>Genomic signatures of strain selection and enhancement in Bacillus atrophaeus var. globigii, a historical biowarfare simulant.</title>
        <authorList>
            <person name="Gibbons H.S."/>
            <person name="Broomall S.M."/>
            <person name="McNew L.A."/>
            <person name="Daligault H."/>
            <person name="Chapman C."/>
            <person name="Bruce D."/>
            <person name="Karavis M."/>
            <person name="Krepps M."/>
            <person name="McGregor P.A."/>
            <person name="Hong C."/>
            <person name="Park K.H."/>
            <person name="Akmal A."/>
            <person name="Feldman A."/>
            <person name="Lin J.S."/>
            <person name="Chang W.E."/>
            <person name="Higgs B.W."/>
            <person name="Demirev P."/>
            <person name="Lindquist J."/>
            <person name="Liem A."/>
            <person name="Fochler E."/>
            <person name="Read T.D."/>
            <person name="Tapia R."/>
            <person name="Johnson S."/>
            <person name="Bishop-Lilly K.A."/>
            <person name="Detter C."/>
            <person name="Han C."/>
            <person name="Sozhamannan S."/>
            <person name="Rosenzweig C.N."/>
            <person name="Skowronski E.W."/>
        </authorList>
    </citation>
    <scope>NUCLEOTIDE SEQUENCE [LARGE SCALE GENOMIC DNA]</scope>
    <source>
        <strain evidence="3 4">GYP-17</strain>
    </source>
</reference>
<dbReference type="FunFam" id="3.30.450.40:FF:000008">
    <property type="entry name" value="GAF domain-containing proteins"/>
    <property type="match status" value="1"/>
</dbReference>
<keyword evidence="4" id="KW-1185">Reference proteome</keyword>
<sequence>MFAVKTSSSQGTPEFYQSLAGQLAALTQDEPDLIANLANISAVLFDQLNDLNWLGFYLVKGTQLVLGPFQGKVACVRIDRGKGVCGTAWDTGLVQRVEDVHAFPGHIACDSASESEIVLPIRFQDKIVAVLDVDSPRKGRFSEIDQAGFEAIVRVVEQLDWSAV</sequence>
<evidence type="ECO:0000259" key="2">
    <source>
        <dbReference type="Pfam" id="PF13185"/>
    </source>
</evidence>
<name>A0A432WRS6_9GAMM</name>
<dbReference type="Gene3D" id="3.30.450.40">
    <property type="match status" value="1"/>
</dbReference>
<evidence type="ECO:0000313" key="4">
    <source>
        <dbReference type="Proteomes" id="UP000288405"/>
    </source>
</evidence>
<dbReference type="PANTHER" id="PTHR21021">
    <property type="entry name" value="GAF/PUTATIVE CYTOSKELETAL PROTEIN"/>
    <property type="match status" value="1"/>
</dbReference>
<dbReference type="EMBL" id="PIPM01000001">
    <property type="protein sequence ID" value="RUO36475.1"/>
    <property type="molecule type" value="Genomic_DNA"/>
</dbReference>
<evidence type="ECO:0000313" key="3">
    <source>
        <dbReference type="EMBL" id="RUO36475.1"/>
    </source>
</evidence>
<dbReference type="RefSeq" id="WP_126775789.1">
    <property type="nucleotide sequence ID" value="NZ_PIPM01000001.1"/>
</dbReference>
<feature type="domain" description="GAF" evidence="2">
    <location>
        <begin position="43"/>
        <end position="155"/>
    </location>
</feature>
<dbReference type="AlphaFoldDB" id="A0A432WRS6"/>
<dbReference type="OrthoDB" id="9796252at2"/>
<dbReference type="GO" id="GO:0033745">
    <property type="term" value="F:L-methionine-(R)-S-oxide reductase activity"/>
    <property type="evidence" value="ECO:0007669"/>
    <property type="project" value="TreeGrafter"/>
</dbReference>
<dbReference type="PROSITE" id="PS01320">
    <property type="entry name" value="UPF0067"/>
    <property type="match status" value="1"/>
</dbReference>
<proteinExistence type="inferred from homology"/>
<dbReference type="GO" id="GO:0005829">
    <property type="term" value="C:cytosol"/>
    <property type="evidence" value="ECO:0007669"/>
    <property type="project" value="TreeGrafter"/>
</dbReference>
<gene>
    <name evidence="3" type="ORF">CWE11_01280</name>
</gene>
<dbReference type="InterPro" id="IPR029016">
    <property type="entry name" value="GAF-like_dom_sf"/>
</dbReference>
<accession>A0A432WRS6</accession>
<dbReference type="InterPro" id="IPR000614">
    <property type="entry name" value="FRMsr_CS"/>
</dbReference>
<dbReference type="Proteomes" id="UP000288405">
    <property type="component" value="Unassembled WGS sequence"/>
</dbReference>
<evidence type="ECO:0000256" key="1">
    <source>
        <dbReference type="ARBA" id="ARBA00038454"/>
    </source>
</evidence>
<comment type="similarity">
    <text evidence="1">Belongs to the free Met sulfoxide reductase family.</text>
</comment>
<dbReference type="Pfam" id="PF13185">
    <property type="entry name" value="GAF_2"/>
    <property type="match status" value="1"/>
</dbReference>
<dbReference type="InterPro" id="IPR051330">
    <property type="entry name" value="Phosphatase_reg/MetRdx"/>
</dbReference>
<dbReference type="SUPFAM" id="SSF55781">
    <property type="entry name" value="GAF domain-like"/>
    <property type="match status" value="1"/>
</dbReference>